<reference evidence="1 2" key="1">
    <citation type="journal article" date="2013" name="Genome Announc.">
        <title>Draft genome sequence of MKD8, a conjugal recipient Mycobacterium smegmatis strain.</title>
        <authorList>
            <person name="Gray T.A."/>
            <person name="Palumbo M.J."/>
            <person name="Derbyshire K.M."/>
        </authorList>
    </citation>
    <scope>NUCLEOTIDE SEQUENCE [LARGE SCALE GENOMIC DNA]</scope>
    <source>
        <strain evidence="1 2">MKD8</strain>
    </source>
</reference>
<sequence length="178" mass="18871">MRACRAVLVTLAMAAALVGCRTEDKPWSDAPFAAAMLPAFGARVTDGKLEIWVPPGCSGVRRVEIGFGFGPKLVLTDATGTATLDRFTVGGPYPGLTVTEAPPPDFDWRAEEYLFLDVTSTPGGFPATARTADIVDGSDDHPDDTFFFDGVGWLDPEGVAARIGNDFEGVCTPQETRG</sequence>
<dbReference type="EMBL" id="CP027541">
    <property type="protein sequence ID" value="AWT52934.1"/>
    <property type="molecule type" value="Genomic_DNA"/>
</dbReference>
<evidence type="ECO:0008006" key="3">
    <source>
        <dbReference type="Google" id="ProtNLM"/>
    </source>
</evidence>
<dbReference type="AlphaFoldDB" id="A0A2U9PMH2"/>
<evidence type="ECO:0000313" key="2">
    <source>
        <dbReference type="Proteomes" id="UP000011200"/>
    </source>
</evidence>
<accession>A0A2U9PMH2</accession>
<protein>
    <recommendedName>
        <fullName evidence="3">Lipoprotein</fullName>
    </recommendedName>
</protein>
<reference evidence="2" key="2">
    <citation type="submission" date="2018-03" db="EMBL/GenBank/DDBJ databases">
        <authorList>
            <person name="Derbyshire K."/>
            <person name="Gray T.A."/>
            <person name="Champion M."/>
        </authorList>
    </citation>
    <scope>NUCLEOTIDE SEQUENCE [LARGE SCALE GENOMIC DNA]</scope>
    <source>
        <strain evidence="2">MKD8</strain>
    </source>
</reference>
<name>A0A2U9PMH2_MYCSE</name>
<proteinExistence type="predicted"/>
<organism evidence="1 2">
    <name type="scientific">Mycolicibacterium smegmatis (strain MKD8)</name>
    <name type="common">Mycobacterium smegmatis</name>
    <dbReference type="NCBI Taxonomy" id="1214915"/>
    <lineage>
        <taxon>Bacteria</taxon>
        <taxon>Bacillati</taxon>
        <taxon>Actinomycetota</taxon>
        <taxon>Actinomycetes</taxon>
        <taxon>Mycobacteriales</taxon>
        <taxon>Mycobacteriaceae</taxon>
        <taxon>Mycolicibacterium</taxon>
    </lineage>
</organism>
<evidence type="ECO:0000313" key="1">
    <source>
        <dbReference type="EMBL" id="AWT52934.1"/>
    </source>
</evidence>
<dbReference type="Proteomes" id="UP000011200">
    <property type="component" value="Chromosome"/>
</dbReference>
<gene>
    <name evidence="1" type="ORF">D806_019510</name>
</gene>
<dbReference type="PROSITE" id="PS51257">
    <property type="entry name" value="PROKAR_LIPOPROTEIN"/>
    <property type="match status" value="1"/>
</dbReference>
<dbReference type="RefSeq" id="WP_003893342.1">
    <property type="nucleotide sequence ID" value="NZ_CP027541.1"/>
</dbReference>